<organism evidence="1">
    <name type="scientific">uncultured marine thaumarchaeote AD1000_04_G03</name>
    <dbReference type="NCBI Taxonomy" id="1455882"/>
    <lineage>
        <taxon>Archaea</taxon>
        <taxon>Nitrososphaerota</taxon>
        <taxon>environmental samples</taxon>
    </lineage>
</organism>
<sequence>MNLRLLLVLLTVLSYVAIGVTWFLTNPSEEVEEAEPPYFYTVSPDDLRNIEIATGDQKASWSLREDGSQRRWYFDNLNDIPADPYRWGGITQLLGGPRTKRVLGAAENAESLYGLDNPSITISVTLRDQSQIKLILGGLTPDGINHYARLERVESSELVLVDASWGSVLERLVYDPPLPEWYYSLSGKVREVLLFTNNDVLRAYGFNRDEELWYICDVPLETDPCTGTQLADSEALNEEIKHFGDPVINGAIALRLGDDNDEFIPFGLGVDKPYIAIRVENKNTSNVTEVTRLSMTIGDKTEDGKSRYAVANETSDVIAVDLQWADRVLDLFFGELLVADK</sequence>
<proteinExistence type="predicted"/>
<accession>A0A075FGU4</accession>
<evidence type="ECO:0000313" key="1">
    <source>
        <dbReference type="EMBL" id="AIE90595.1"/>
    </source>
</evidence>
<name>A0A075FGU4_9ARCH</name>
<dbReference type="EMBL" id="KF900313">
    <property type="protein sequence ID" value="AIE90595.1"/>
    <property type="molecule type" value="Genomic_DNA"/>
</dbReference>
<reference evidence="1" key="1">
    <citation type="journal article" date="2014" name="Genome Biol. Evol.">
        <title>Pangenome evidence for extensive interdomain horizontal transfer affecting lineage core and shell genes in uncultured planktonic thaumarchaeota and euryarchaeota.</title>
        <authorList>
            <person name="Deschamps P."/>
            <person name="Zivanovic Y."/>
            <person name="Moreira D."/>
            <person name="Rodriguez-Valera F."/>
            <person name="Lopez-Garcia P."/>
        </authorList>
    </citation>
    <scope>NUCLEOTIDE SEQUENCE</scope>
</reference>
<protein>
    <submittedName>
        <fullName evidence="1">Uncharacterized protein</fullName>
    </submittedName>
</protein>
<dbReference type="AlphaFoldDB" id="A0A075FGU4"/>